<reference evidence="1" key="1">
    <citation type="journal article" date="2022" name="New Phytol.">
        <title>Evolutionary transition to the ectomycorrhizal habit in the genomes of a hyperdiverse lineage of mushroom-forming fungi.</title>
        <authorList>
            <person name="Looney B."/>
            <person name="Miyauchi S."/>
            <person name="Morin E."/>
            <person name="Drula E."/>
            <person name="Courty P.E."/>
            <person name="Kohler A."/>
            <person name="Kuo A."/>
            <person name="LaButti K."/>
            <person name="Pangilinan J."/>
            <person name="Lipzen A."/>
            <person name="Riley R."/>
            <person name="Andreopoulos W."/>
            <person name="He G."/>
            <person name="Johnson J."/>
            <person name="Nolan M."/>
            <person name="Tritt A."/>
            <person name="Barry K.W."/>
            <person name="Grigoriev I.V."/>
            <person name="Nagy L.G."/>
            <person name="Hibbett D."/>
            <person name="Henrissat B."/>
            <person name="Matheny P.B."/>
            <person name="Labbe J."/>
            <person name="Martin F.M."/>
        </authorList>
    </citation>
    <scope>NUCLEOTIDE SEQUENCE</scope>
    <source>
        <strain evidence="1">BPL690</strain>
    </source>
</reference>
<evidence type="ECO:0000313" key="2">
    <source>
        <dbReference type="Proteomes" id="UP001203297"/>
    </source>
</evidence>
<evidence type="ECO:0000313" key="1">
    <source>
        <dbReference type="EMBL" id="KAI0287261.1"/>
    </source>
</evidence>
<dbReference type="EMBL" id="WTXG01000731">
    <property type="protein sequence ID" value="KAI0287261.1"/>
    <property type="molecule type" value="Genomic_DNA"/>
</dbReference>
<organism evidence="1 2">
    <name type="scientific">Multifurca ochricompacta</name>
    <dbReference type="NCBI Taxonomy" id="376703"/>
    <lineage>
        <taxon>Eukaryota</taxon>
        <taxon>Fungi</taxon>
        <taxon>Dikarya</taxon>
        <taxon>Basidiomycota</taxon>
        <taxon>Agaricomycotina</taxon>
        <taxon>Agaricomycetes</taxon>
        <taxon>Russulales</taxon>
        <taxon>Russulaceae</taxon>
        <taxon>Multifurca</taxon>
    </lineage>
</organism>
<feature type="non-terminal residue" evidence="1">
    <location>
        <position position="1"/>
    </location>
</feature>
<proteinExistence type="predicted"/>
<name>A0AAD4LVU6_9AGAM</name>
<dbReference type="Proteomes" id="UP001203297">
    <property type="component" value="Unassembled WGS sequence"/>
</dbReference>
<keyword evidence="2" id="KW-1185">Reference proteome</keyword>
<dbReference type="AlphaFoldDB" id="A0AAD4LVU6"/>
<comment type="caution">
    <text evidence="1">The sequence shown here is derived from an EMBL/GenBank/DDBJ whole genome shotgun (WGS) entry which is preliminary data.</text>
</comment>
<sequence length="67" mass="7526">MSQPKGANPLRLLSGDRAQLLCQKHTKHTGALREWQRDSKGRVHTHCQRQWGSLQGSQGCKKGGKDF</sequence>
<gene>
    <name evidence="1" type="ORF">B0F90DRAFT_1806873</name>
</gene>
<accession>A0AAD4LVU6</accession>
<protein>
    <submittedName>
        <fullName evidence="1">Uncharacterized protein</fullName>
    </submittedName>
</protein>